<comment type="function">
    <text evidence="2">Tetrapolymerization of the monopyrrole PBG into the hydroxymethylbilane pre-uroporphyrinogen in several discrete steps.</text>
</comment>
<dbReference type="EMBL" id="JADGJW010000416">
    <property type="protein sequence ID" value="KAJ3217639.1"/>
    <property type="molecule type" value="Genomic_DNA"/>
</dbReference>
<comment type="caution">
    <text evidence="14">The sequence shown here is derived from an EMBL/GenBank/DDBJ whole genome shotgun (WGS) entry which is preliminary data.</text>
</comment>
<dbReference type="NCBIfam" id="TIGR00212">
    <property type="entry name" value="hemC"/>
    <property type="match status" value="1"/>
</dbReference>
<keyword evidence="8" id="KW-0627">Porphyrin biosynthesis</keyword>
<feature type="domain" description="Porphobilinogen deaminase N-terminal" evidence="12">
    <location>
        <begin position="10"/>
        <end position="218"/>
    </location>
</feature>
<proteinExistence type="inferred from homology"/>
<evidence type="ECO:0000256" key="10">
    <source>
        <dbReference type="ARBA" id="ARBA00033064"/>
    </source>
</evidence>
<evidence type="ECO:0000259" key="13">
    <source>
        <dbReference type="Pfam" id="PF03900"/>
    </source>
</evidence>
<dbReference type="InterPro" id="IPR000860">
    <property type="entry name" value="HemC"/>
</dbReference>
<dbReference type="InterPro" id="IPR022417">
    <property type="entry name" value="Porphobilin_deaminase_N"/>
</dbReference>
<evidence type="ECO:0000256" key="9">
    <source>
        <dbReference type="ARBA" id="ARBA00030685"/>
    </source>
</evidence>
<sequence length="323" mass="35518">MSNLDKKNSLIIGTRQSELALVQTYQVVELLKKFNKELNIEVKRISTIGDKILDKPLQAIGEKSLFTKELEVCLLNGEVDIVVHSLKDVTTVLPDGTCLGAILKRENPCDVLVLANGKSGNLENLPEGSCIGTGSVRRVGQLKRLYPHLKFEGIRGNLNTRLSKLDDPNSPYDGIILAYAGLLRLNKVDRISAHLNNIYHAVGQAAIGIQCKVNDLKVLKLLKDLNHCNTLIMCTAERSFMRELEGGCSVPLGVNTSIVDKTLSLSGLVCSVDGQNLVKHESHIEIDLNNLEESLEKAKELGIDLSLKLIKLGVRDILDKVRD</sequence>
<evidence type="ECO:0000256" key="7">
    <source>
        <dbReference type="ARBA" id="ARBA00023133"/>
    </source>
</evidence>
<evidence type="ECO:0000256" key="8">
    <source>
        <dbReference type="ARBA" id="ARBA00023244"/>
    </source>
</evidence>
<organism evidence="14 15">
    <name type="scientific">Clydaea vesicula</name>
    <dbReference type="NCBI Taxonomy" id="447962"/>
    <lineage>
        <taxon>Eukaryota</taxon>
        <taxon>Fungi</taxon>
        <taxon>Fungi incertae sedis</taxon>
        <taxon>Chytridiomycota</taxon>
        <taxon>Chytridiomycota incertae sedis</taxon>
        <taxon>Chytridiomycetes</taxon>
        <taxon>Lobulomycetales</taxon>
        <taxon>Lobulomycetaceae</taxon>
        <taxon>Clydaea</taxon>
    </lineage>
</organism>
<keyword evidence="11" id="KW-0175">Coiled coil</keyword>
<feature type="domain" description="Porphobilinogen deaminase C-terminal" evidence="13">
    <location>
        <begin position="232"/>
        <end position="310"/>
    </location>
</feature>
<evidence type="ECO:0000256" key="3">
    <source>
        <dbReference type="ARBA" id="ARBA00004735"/>
    </source>
</evidence>
<dbReference type="Pfam" id="PF01379">
    <property type="entry name" value="Porphobil_deam"/>
    <property type="match status" value="1"/>
</dbReference>
<dbReference type="GO" id="GO:0006783">
    <property type="term" value="P:heme biosynthetic process"/>
    <property type="evidence" value="ECO:0007669"/>
    <property type="project" value="UniProtKB-KW"/>
</dbReference>
<dbReference type="InterPro" id="IPR022418">
    <property type="entry name" value="Porphobilinogen_deaminase_C"/>
</dbReference>
<evidence type="ECO:0000256" key="4">
    <source>
        <dbReference type="ARBA" id="ARBA00005638"/>
    </source>
</evidence>
<keyword evidence="15" id="KW-1185">Reference proteome</keyword>
<dbReference type="GO" id="GO:0005737">
    <property type="term" value="C:cytoplasm"/>
    <property type="evidence" value="ECO:0007669"/>
    <property type="project" value="TreeGrafter"/>
</dbReference>
<evidence type="ECO:0000256" key="1">
    <source>
        <dbReference type="ARBA" id="ARBA00001916"/>
    </source>
</evidence>
<dbReference type="FunFam" id="3.40.190.10:FF:000005">
    <property type="entry name" value="Porphobilinogen deaminase"/>
    <property type="match status" value="1"/>
</dbReference>
<feature type="coiled-coil region" evidence="11">
    <location>
        <begin position="281"/>
        <end position="308"/>
    </location>
</feature>
<dbReference type="PROSITE" id="PS00533">
    <property type="entry name" value="PORPHOBILINOGEN_DEAM"/>
    <property type="match status" value="1"/>
</dbReference>
<comment type="pathway">
    <text evidence="3">Porphyrin-containing compound metabolism; protoporphyrin-IX biosynthesis; coproporphyrinogen-III from 5-aminolevulinate: step 2/4.</text>
</comment>
<evidence type="ECO:0000313" key="15">
    <source>
        <dbReference type="Proteomes" id="UP001211065"/>
    </source>
</evidence>
<gene>
    <name evidence="14" type="ORF">HK099_005384</name>
</gene>
<dbReference type="PANTHER" id="PTHR11557">
    <property type="entry name" value="PORPHOBILINOGEN DEAMINASE"/>
    <property type="match status" value="1"/>
</dbReference>
<dbReference type="Gene3D" id="3.40.190.10">
    <property type="entry name" value="Periplasmic binding protein-like II"/>
    <property type="match status" value="2"/>
</dbReference>
<reference evidence="14" key="1">
    <citation type="submission" date="2020-05" db="EMBL/GenBank/DDBJ databases">
        <title>Phylogenomic resolution of chytrid fungi.</title>
        <authorList>
            <person name="Stajich J.E."/>
            <person name="Amses K."/>
            <person name="Simmons R."/>
            <person name="Seto K."/>
            <person name="Myers J."/>
            <person name="Bonds A."/>
            <person name="Quandt C.A."/>
            <person name="Barry K."/>
            <person name="Liu P."/>
            <person name="Grigoriev I."/>
            <person name="Longcore J.E."/>
            <person name="James T.Y."/>
        </authorList>
    </citation>
    <scope>NUCLEOTIDE SEQUENCE</scope>
    <source>
        <strain evidence="14">JEL0476</strain>
    </source>
</reference>
<name>A0AAD5TZ88_9FUNG</name>
<evidence type="ECO:0000256" key="5">
    <source>
        <dbReference type="ARBA" id="ARBA00012655"/>
    </source>
</evidence>
<dbReference type="AlphaFoldDB" id="A0AAD5TZ88"/>
<dbReference type="SUPFAM" id="SSF54782">
    <property type="entry name" value="Porphobilinogen deaminase (hydroxymethylbilane synthase), C-terminal domain"/>
    <property type="match status" value="1"/>
</dbReference>
<keyword evidence="7" id="KW-0350">Heme biosynthesis</keyword>
<evidence type="ECO:0000256" key="2">
    <source>
        <dbReference type="ARBA" id="ARBA00002869"/>
    </source>
</evidence>
<dbReference type="Pfam" id="PF03900">
    <property type="entry name" value="Porphobil_deamC"/>
    <property type="match status" value="1"/>
</dbReference>
<dbReference type="GO" id="GO:0004418">
    <property type="term" value="F:hydroxymethylbilane synthase activity"/>
    <property type="evidence" value="ECO:0007669"/>
    <property type="project" value="UniProtKB-EC"/>
</dbReference>
<dbReference type="InterPro" id="IPR036803">
    <property type="entry name" value="Porphobilinogen_deaminase_C_sf"/>
</dbReference>
<dbReference type="InterPro" id="IPR022419">
    <property type="entry name" value="Porphobilin_deaminase_cofac_BS"/>
</dbReference>
<dbReference type="EC" id="2.5.1.61" evidence="5"/>
<dbReference type="Proteomes" id="UP001211065">
    <property type="component" value="Unassembled WGS sequence"/>
</dbReference>
<dbReference type="HAMAP" id="MF_00260">
    <property type="entry name" value="Porphobil_deam"/>
    <property type="match status" value="1"/>
</dbReference>
<comment type="cofactor">
    <cofactor evidence="1">
        <name>dipyrromethane</name>
        <dbReference type="ChEBI" id="CHEBI:60342"/>
    </cofactor>
</comment>
<protein>
    <recommendedName>
        <fullName evidence="5">hydroxymethylbilane synthase</fullName>
        <ecNumber evidence="5">2.5.1.61</ecNumber>
    </recommendedName>
    <alternativeName>
        <fullName evidence="10">Hydroxymethylbilane synthase</fullName>
    </alternativeName>
    <alternativeName>
        <fullName evidence="9">Pre-uroporphyrinogen synthase</fullName>
    </alternativeName>
</protein>
<evidence type="ECO:0000256" key="11">
    <source>
        <dbReference type="SAM" id="Coils"/>
    </source>
</evidence>
<dbReference type="FunFam" id="3.40.190.10:FF:000004">
    <property type="entry name" value="Porphobilinogen deaminase"/>
    <property type="match status" value="1"/>
</dbReference>
<evidence type="ECO:0000259" key="12">
    <source>
        <dbReference type="Pfam" id="PF01379"/>
    </source>
</evidence>
<evidence type="ECO:0000256" key="6">
    <source>
        <dbReference type="ARBA" id="ARBA00022679"/>
    </source>
</evidence>
<keyword evidence="6" id="KW-0808">Transferase</keyword>
<dbReference type="PANTHER" id="PTHR11557:SF0">
    <property type="entry name" value="PORPHOBILINOGEN DEAMINASE"/>
    <property type="match status" value="1"/>
</dbReference>
<evidence type="ECO:0000313" key="14">
    <source>
        <dbReference type="EMBL" id="KAJ3217639.1"/>
    </source>
</evidence>
<dbReference type="SUPFAM" id="SSF53850">
    <property type="entry name" value="Periplasmic binding protein-like II"/>
    <property type="match status" value="1"/>
</dbReference>
<dbReference type="Gene3D" id="3.30.160.40">
    <property type="entry name" value="Porphobilinogen deaminase, C-terminal domain"/>
    <property type="match status" value="1"/>
</dbReference>
<dbReference type="PIRSF" id="PIRSF001438">
    <property type="entry name" value="4pyrrol_synth_OHMeBilane_synth"/>
    <property type="match status" value="1"/>
</dbReference>
<accession>A0AAD5TZ88</accession>
<dbReference type="PRINTS" id="PR00151">
    <property type="entry name" value="PORPHBDMNASE"/>
</dbReference>
<comment type="similarity">
    <text evidence="4">Belongs to the HMBS family.</text>
</comment>